<dbReference type="InterPro" id="IPR009000">
    <property type="entry name" value="Transl_B-barrel_sf"/>
</dbReference>
<organism evidence="4 5">
    <name type="scientific">Theobroma cacao</name>
    <name type="common">Cacao</name>
    <name type="synonym">Cocoa</name>
    <dbReference type="NCBI Taxonomy" id="3641"/>
    <lineage>
        <taxon>Eukaryota</taxon>
        <taxon>Viridiplantae</taxon>
        <taxon>Streptophyta</taxon>
        <taxon>Embryophyta</taxon>
        <taxon>Tracheophyta</taxon>
        <taxon>Spermatophyta</taxon>
        <taxon>Magnoliopsida</taxon>
        <taxon>eudicotyledons</taxon>
        <taxon>Gunneridae</taxon>
        <taxon>Pentapetalae</taxon>
        <taxon>rosids</taxon>
        <taxon>malvids</taxon>
        <taxon>Malvales</taxon>
        <taxon>Malvaceae</taxon>
        <taxon>Byttnerioideae</taxon>
        <taxon>Theobroma</taxon>
    </lineage>
</organism>
<keyword evidence="4" id="KW-0396">Initiation factor</keyword>
<dbReference type="InterPro" id="IPR027417">
    <property type="entry name" value="P-loop_NTPase"/>
</dbReference>
<dbReference type="PANTHER" id="PTHR42854:SF10">
    <property type="entry name" value="PROTEIN-SYNTHESIZING GTPASE"/>
    <property type="match status" value="1"/>
</dbReference>
<dbReference type="HOGENOM" id="CLU_1430372_0_0_1"/>
<sequence>MKNVPNLKTVEHLVELEIMGLNDIIILQNKVDCVKENKAVKQYEAIRQFIKGTRAEAAPIVPISAQLNCNIDCCDYIVNSYSVKGFYLRTKDTTVRSFDVNKPAAGIDELKGGVTGRSLLKGVLKLNQIIEIRPGILMEDDDGNLGCRPIILRVVSLYDEQNKLELAVPVTNWCVRFLLCLERCLMYMEK</sequence>
<name>A0A061FGR6_THECC</name>
<dbReference type="SUPFAM" id="SSF50447">
    <property type="entry name" value="Translation proteins"/>
    <property type="match status" value="1"/>
</dbReference>
<gene>
    <name evidence="4" type="ORF">TCM_035071</name>
</gene>
<dbReference type="AlphaFoldDB" id="A0A061FGR6"/>
<dbReference type="Gene3D" id="3.40.50.300">
    <property type="entry name" value="P-loop containing nucleotide triphosphate hydrolases"/>
    <property type="match status" value="1"/>
</dbReference>
<dbReference type="PANTHER" id="PTHR42854">
    <property type="entry name" value="EUKARYOTIC TRANSLATION INITIATION FACTOR 2 SUBUNIT 3 FAMILY MEMBER"/>
    <property type="match status" value="1"/>
</dbReference>
<dbReference type="InterPro" id="IPR050543">
    <property type="entry name" value="eIF2G"/>
</dbReference>
<keyword evidence="2" id="KW-0648">Protein biosynthesis</keyword>
<accession>A0A061FGR6</accession>
<evidence type="ECO:0000256" key="3">
    <source>
        <dbReference type="ARBA" id="ARBA00023134"/>
    </source>
</evidence>
<dbReference type="Gramene" id="EOY16231">
    <property type="protein sequence ID" value="EOY16231"/>
    <property type="gene ID" value="TCM_035071"/>
</dbReference>
<evidence type="ECO:0000256" key="1">
    <source>
        <dbReference type="ARBA" id="ARBA00022741"/>
    </source>
</evidence>
<dbReference type="eggNOG" id="KOG0466">
    <property type="taxonomic scope" value="Eukaryota"/>
</dbReference>
<dbReference type="SUPFAM" id="SSF52540">
    <property type="entry name" value="P-loop containing nucleoside triphosphate hydrolases"/>
    <property type="match status" value="1"/>
</dbReference>
<dbReference type="GO" id="GO:0005525">
    <property type="term" value="F:GTP binding"/>
    <property type="evidence" value="ECO:0007669"/>
    <property type="project" value="UniProtKB-KW"/>
</dbReference>
<reference evidence="4 5" key="1">
    <citation type="journal article" date="2013" name="Genome Biol.">
        <title>The genome sequence of the most widely cultivated cacao type and its use to identify candidate genes regulating pod color.</title>
        <authorList>
            <person name="Motamayor J.C."/>
            <person name="Mockaitis K."/>
            <person name="Schmutz J."/>
            <person name="Haiminen N."/>
            <person name="Iii D.L."/>
            <person name="Cornejo O."/>
            <person name="Findley S.D."/>
            <person name="Zheng P."/>
            <person name="Utro F."/>
            <person name="Royaert S."/>
            <person name="Saski C."/>
            <person name="Jenkins J."/>
            <person name="Podicheti R."/>
            <person name="Zhao M."/>
            <person name="Scheffler B.E."/>
            <person name="Stack J.C."/>
            <person name="Feltus F.A."/>
            <person name="Mustiga G.M."/>
            <person name="Amores F."/>
            <person name="Phillips W."/>
            <person name="Marelli J.P."/>
            <person name="May G.D."/>
            <person name="Shapiro H."/>
            <person name="Ma J."/>
            <person name="Bustamante C.D."/>
            <person name="Schnell R.J."/>
            <person name="Main D."/>
            <person name="Gilbert D."/>
            <person name="Parida L."/>
            <person name="Kuhn D.N."/>
        </authorList>
    </citation>
    <scope>NUCLEOTIDE SEQUENCE [LARGE SCALE GENOMIC DNA]</scope>
    <source>
        <strain evidence="5">cv. Matina 1-6</strain>
    </source>
</reference>
<keyword evidence="5" id="KW-1185">Reference proteome</keyword>
<keyword evidence="1" id="KW-0547">Nucleotide-binding</keyword>
<dbReference type="Gene3D" id="2.40.30.10">
    <property type="entry name" value="Translation factors"/>
    <property type="match status" value="1"/>
</dbReference>
<evidence type="ECO:0000256" key="2">
    <source>
        <dbReference type="ARBA" id="ARBA00022917"/>
    </source>
</evidence>
<dbReference type="InParanoid" id="A0A061FGR6"/>
<keyword evidence="3" id="KW-0342">GTP-binding</keyword>
<dbReference type="Proteomes" id="UP000026915">
    <property type="component" value="Chromosome 8"/>
</dbReference>
<dbReference type="EMBL" id="CM001886">
    <property type="protein sequence ID" value="EOY16231.1"/>
    <property type="molecule type" value="Genomic_DNA"/>
</dbReference>
<dbReference type="STRING" id="3641.A0A061FGR6"/>
<evidence type="ECO:0000313" key="5">
    <source>
        <dbReference type="Proteomes" id="UP000026915"/>
    </source>
</evidence>
<evidence type="ECO:0000313" key="4">
    <source>
        <dbReference type="EMBL" id="EOY16231.1"/>
    </source>
</evidence>
<dbReference type="OMA" id="YNIDILC"/>
<dbReference type="GO" id="GO:0003743">
    <property type="term" value="F:translation initiation factor activity"/>
    <property type="evidence" value="ECO:0007669"/>
    <property type="project" value="UniProtKB-KW"/>
</dbReference>
<protein>
    <submittedName>
        <fullName evidence="4">Eukaryotic translation initiation factor 2 subunit 3, putative</fullName>
    </submittedName>
</protein>
<proteinExistence type="predicted"/>